<evidence type="ECO:0000313" key="6">
    <source>
        <dbReference type="Proteomes" id="UP000288805"/>
    </source>
</evidence>
<name>A0A438HV68_VITVI</name>
<dbReference type="GO" id="GO:0016787">
    <property type="term" value="F:hydrolase activity"/>
    <property type="evidence" value="ECO:0007669"/>
    <property type="project" value="UniProtKB-KW"/>
</dbReference>
<comment type="similarity">
    <text evidence="1">Belongs to the 5'(3')-deoxyribonucleotidase family.</text>
</comment>
<evidence type="ECO:0000313" key="5">
    <source>
        <dbReference type="EMBL" id="RVW88352.1"/>
    </source>
</evidence>
<reference evidence="5 6" key="1">
    <citation type="journal article" date="2018" name="PLoS Genet.">
        <title>Population sequencing reveals clonal diversity and ancestral inbreeding in the grapevine cultivar Chardonnay.</title>
        <authorList>
            <person name="Roach M.J."/>
            <person name="Johnson D.L."/>
            <person name="Bohlmann J."/>
            <person name="van Vuuren H.J."/>
            <person name="Jones S.J."/>
            <person name="Pretorius I.S."/>
            <person name="Schmidt S.A."/>
            <person name="Borneman A.R."/>
        </authorList>
    </citation>
    <scope>NUCLEOTIDE SEQUENCE [LARGE SCALE GENOMIC DNA]</scope>
    <source>
        <strain evidence="6">cv. Chardonnay</strain>
        <tissue evidence="5">Leaf</tissue>
    </source>
</reference>
<evidence type="ECO:0000256" key="4">
    <source>
        <dbReference type="ARBA" id="ARBA00022842"/>
    </source>
</evidence>
<dbReference type="PANTHER" id="PTHR12103:SF12">
    <property type="entry name" value="FI20020P1"/>
    <property type="match status" value="1"/>
</dbReference>
<keyword evidence="4" id="KW-0460">Magnesium</keyword>
<dbReference type="SUPFAM" id="SSF56784">
    <property type="entry name" value="HAD-like"/>
    <property type="match status" value="1"/>
</dbReference>
<dbReference type="InterPro" id="IPR036412">
    <property type="entry name" value="HAD-like_sf"/>
</dbReference>
<organism evidence="5 6">
    <name type="scientific">Vitis vinifera</name>
    <name type="common">Grape</name>
    <dbReference type="NCBI Taxonomy" id="29760"/>
    <lineage>
        <taxon>Eukaryota</taxon>
        <taxon>Viridiplantae</taxon>
        <taxon>Streptophyta</taxon>
        <taxon>Embryophyta</taxon>
        <taxon>Tracheophyta</taxon>
        <taxon>Spermatophyta</taxon>
        <taxon>Magnoliopsida</taxon>
        <taxon>eudicotyledons</taxon>
        <taxon>Gunneridae</taxon>
        <taxon>Pentapetalae</taxon>
        <taxon>rosids</taxon>
        <taxon>Vitales</taxon>
        <taxon>Vitaceae</taxon>
        <taxon>Viteae</taxon>
        <taxon>Vitis</taxon>
    </lineage>
</organism>
<dbReference type="EMBL" id="QGNW01000174">
    <property type="protein sequence ID" value="RVW88352.1"/>
    <property type="molecule type" value="Genomic_DNA"/>
</dbReference>
<dbReference type="Proteomes" id="UP000288805">
    <property type="component" value="Unassembled WGS sequence"/>
</dbReference>
<dbReference type="Pfam" id="PF05761">
    <property type="entry name" value="5_nucleotid"/>
    <property type="match status" value="2"/>
</dbReference>
<dbReference type="AlphaFoldDB" id="A0A438HV68"/>
<dbReference type="InterPro" id="IPR023214">
    <property type="entry name" value="HAD_sf"/>
</dbReference>
<comment type="caution">
    <text evidence="5">The sequence shown here is derived from an EMBL/GenBank/DDBJ whole genome shotgun (WGS) entry which is preliminary data.</text>
</comment>
<dbReference type="GO" id="GO:0046872">
    <property type="term" value="F:metal ion binding"/>
    <property type="evidence" value="ECO:0007669"/>
    <property type="project" value="UniProtKB-KW"/>
</dbReference>
<keyword evidence="3" id="KW-0378">Hydrolase</keyword>
<sequence>MKHEYNPYKDQACLIADMVQYFVDAKLEFDPSYIYQDVNHAIQHAHQSGLVHRGILSDPDRYLVKNGQLLRFLKMLREKGKNLFLLTNSPFNFVDGGMRFMLEDSLGERESWRELFDVVIAKANKPNFYSSEHPFRFVMYFGDHLFSDLRGPSKAGWRTAAIIQELEVCILSLYFQPFSFSEIQIQNEDSYRFEQAWELGSVGFLA</sequence>
<keyword evidence="2" id="KW-0479">Metal-binding</keyword>
<dbReference type="Gene3D" id="3.40.50.1000">
    <property type="entry name" value="HAD superfamily/HAD-like"/>
    <property type="match status" value="2"/>
</dbReference>
<evidence type="ECO:0000256" key="3">
    <source>
        <dbReference type="ARBA" id="ARBA00022801"/>
    </source>
</evidence>
<gene>
    <name evidence="5" type="primary">DDB_G0275467_3</name>
    <name evidence="5" type="ORF">CK203_040931</name>
</gene>
<proteinExistence type="inferred from homology"/>
<dbReference type="InterPro" id="IPR008380">
    <property type="entry name" value="HAD-SF_hydro_IG_5-nucl"/>
</dbReference>
<evidence type="ECO:0000256" key="1">
    <source>
        <dbReference type="ARBA" id="ARBA00009589"/>
    </source>
</evidence>
<evidence type="ECO:0000256" key="2">
    <source>
        <dbReference type="ARBA" id="ARBA00022723"/>
    </source>
</evidence>
<protein>
    <submittedName>
        <fullName evidence="5">5'-nucleotidase domain-containing protein</fullName>
    </submittedName>
</protein>
<accession>A0A438HV68</accession>
<dbReference type="PANTHER" id="PTHR12103">
    <property type="entry name" value="5'-NUCLEOTIDASE DOMAIN-CONTAINING"/>
    <property type="match status" value="1"/>
</dbReference>